<gene>
    <name evidence="2" type="ORF">RBR11_03880</name>
</gene>
<evidence type="ECO:0000313" key="2">
    <source>
        <dbReference type="EMBL" id="MDQ4213046.1"/>
    </source>
</evidence>
<dbReference type="InterPro" id="IPR007569">
    <property type="entry name" value="DUF559"/>
</dbReference>
<sequence length="280" mass="31284">MTSRAPDPAEFVADRGGVVRVVRLTDHGIGRRAIDGAVRANRVIRVRRGWVATPDADPVRVAAAREGVVVTCVSQAARLGLWVHDVPTAFHVGADPKSACRPSERTHVHWFAPILPRDPDALEDPIENVLTAVADCEPFERALATWESALNRGLVTLEGLSRLPWKPAARRILAEATPFADAGLETYLRPRLGWLRLPIRIQTWIAGHRVDALIGDRLVLQIDGRHHVGGQRSEDIRHDAELRLMGYHVIRISYPQMMFEWPMVQDLIMRAVAQGLHRAR</sequence>
<feature type="domain" description="DUF559" evidence="1">
    <location>
        <begin position="197"/>
        <end position="272"/>
    </location>
</feature>
<name>A0ABU0XD55_9MICO</name>
<comment type="caution">
    <text evidence="2">The sequence shown here is derived from an EMBL/GenBank/DDBJ whole genome shotgun (WGS) entry which is preliminary data.</text>
</comment>
<evidence type="ECO:0000259" key="1">
    <source>
        <dbReference type="Pfam" id="PF04480"/>
    </source>
</evidence>
<dbReference type="Proteomes" id="UP001230289">
    <property type="component" value="Unassembled WGS sequence"/>
</dbReference>
<dbReference type="Pfam" id="PF04480">
    <property type="entry name" value="DUF559"/>
    <property type="match status" value="1"/>
</dbReference>
<dbReference type="EMBL" id="JAVFCB010000002">
    <property type="protein sequence ID" value="MDQ4213046.1"/>
    <property type="molecule type" value="Genomic_DNA"/>
</dbReference>
<reference evidence="2 3" key="1">
    <citation type="submission" date="2023-08" db="EMBL/GenBank/DDBJ databases">
        <title>Microbacterium sp. nov., isolated from a waste landfill.</title>
        <authorList>
            <person name="Wen W."/>
        </authorList>
    </citation>
    <scope>NUCLEOTIDE SEQUENCE [LARGE SCALE GENOMIC DNA]</scope>
    <source>
        <strain evidence="2 3">ASV81</strain>
    </source>
</reference>
<proteinExistence type="predicted"/>
<dbReference type="RefSeq" id="WP_308487989.1">
    <property type="nucleotide sequence ID" value="NZ_JAVFCB010000002.1"/>
</dbReference>
<evidence type="ECO:0000313" key="3">
    <source>
        <dbReference type="Proteomes" id="UP001230289"/>
    </source>
</evidence>
<dbReference type="Gene3D" id="3.40.960.10">
    <property type="entry name" value="VSR Endonuclease"/>
    <property type="match status" value="1"/>
</dbReference>
<organism evidence="2 3">
    <name type="scientific">Microbacterium capsulatum</name>
    <dbReference type="NCBI Taxonomy" id="3041921"/>
    <lineage>
        <taxon>Bacteria</taxon>
        <taxon>Bacillati</taxon>
        <taxon>Actinomycetota</taxon>
        <taxon>Actinomycetes</taxon>
        <taxon>Micrococcales</taxon>
        <taxon>Microbacteriaceae</taxon>
        <taxon>Microbacterium</taxon>
    </lineage>
</organism>
<keyword evidence="3" id="KW-1185">Reference proteome</keyword>
<protein>
    <submittedName>
        <fullName evidence="2">DUF559 domain-containing protein</fullName>
    </submittedName>
</protein>
<accession>A0ABU0XD55</accession>